<dbReference type="SUPFAM" id="SSF109640">
    <property type="entry name" value="KRAB domain (Kruppel-associated box)"/>
    <property type="match status" value="1"/>
</dbReference>
<feature type="domain" description="KRAB" evidence="2">
    <location>
        <begin position="9"/>
        <end position="80"/>
    </location>
</feature>
<name>A0AAV7UNP1_PLEWA</name>
<protein>
    <recommendedName>
        <fullName evidence="2">KRAB domain-containing protein</fullName>
    </recommendedName>
</protein>
<evidence type="ECO:0000256" key="1">
    <source>
        <dbReference type="SAM" id="MobiDB-lite"/>
    </source>
</evidence>
<dbReference type="Pfam" id="PF01352">
    <property type="entry name" value="KRAB"/>
    <property type="match status" value="1"/>
</dbReference>
<dbReference type="InterPro" id="IPR036051">
    <property type="entry name" value="KRAB_dom_sf"/>
</dbReference>
<proteinExistence type="predicted"/>
<dbReference type="EMBL" id="JANPWB010000005">
    <property type="protein sequence ID" value="KAJ1190653.1"/>
    <property type="molecule type" value="Genomic_DNA"/>
</dbReference>
<accession>A0AAV7UNP1</accession>
<dbReference type="GO" id="GO:0006355">
    <property type="term" value="P:regulation of DNA-templated transcription"/>
    <property type="evidence" value="ECO:0007669"/>
    <property type="project" value="InterPro"/>
</dbReference>
<dbReference type="PANTHER" id="PTHR23232:SF152">
    <property type="entry name" value="ZINC FINGER PROTEIN 182"/>
    <property type="match status" value="1"/>
</dbReference>
<dbReference type="SMART" id="SM00349">
    <property type="entry name" value="KRAB"/>
    <property type="match status" value="1"/>
</dbReference>
<reference evidence="3" key="1">
    <citation type="journal article" date="2022" name="bioRxiv">
        <title>Sequencing and chromosome-scale assembly of the giantPleurodeles waltlgenome.</title>
        <authorList>
            <person name="Brown T."/>
            <person name="Elewa A."/>
            <person name="Iarovenko S."/>
            <person name="Subramanian E."/>
            <person name="Araus A.J."/>
            <person name="Petzold A."/>
            <person name="Susuki M."/>
            <person name="Suzuki K.-i.T."/>
            <person name="Hayashi T."/>
            <person name="Toyoda A."/>
            <person name="Oliveira C."/>
            <person name="Osipova E."/>
            <person name="Leigh N.D."/>
            <person name="Simon A."/>
            <person name="Yun M.H."/>
        </authorList>
    </citation>
    <scope>NUCLEOTIDE SEQUENCE</scope>
    <source>
        <strain evidence="3">20211129_DDA</strain>
        <tissue evidence="3">Liver</tissue>
    </source>
</reference>
<dbReference type="AlphaFoldDB" id="A0AAV7UNP1"/>
<dbReference type="PANTHER" id="PTHR23232">
    <property type="entry name" value="KRAB DOMAIN C2H2 ZINC FINGER"/>
    <property type="match status" value="1"/>
</dbReference>
<evidence type="ECO:0000259" key="2">
    <source>
        <dbReference type="PROSITE" id="PS50805"/>
    </source>
</evidence>
<evidence type="ECO:0000313" key="4">
    <source>
        <dbReference type="Proteomes" id="UP001066276"/>
    </source>
</evidence>
<feature type="region of interest" description="Disordered" evidence="1">
    <location>
        <begin position="72"/>
        <end position="113"/>
    </location>
</feature>
<gene>
    <name evidence="3" type="ORF">NDU88_007391</name>
</gene>
<dbReference type="InterPro" id="IPR050169">
    <property type="entry name" value="Krueppel_C2H2_ZnF"/>
</dbReference>
<dbReference type="CDD" id="cd07765">
    <property type="entry name" value="KRAB_A-box"/>
    <property type="match status" value="1"/>
</dbReference>
<keyword evidence="4" id="KW-1185">Reference proteome</keyword>
<dbReference type="Gene3D" id="6.10.140.140">
    <property type="match status" value="1"/>
</dbReference>
<dbReference type="Proteomes" id="UP001066276">
    <property type="component" value="Chromosome 3_1"/>
</dbReference>
<dbReference type="InterPro" id="IPR001909">
    <property type="entry name" value="KRAB"/>
</dbReference>
<comment type="caution">
    <text evidence="3">The sequence shown here is derived from an EMBL/GenBank/DDBJ whole genome shotgun (WGS) entry which is preliminary data.</text>
</comment>
<organism evidence="3 4">
    <name type="scientific">Pleurodeles waltl</name>
    <name type="common">Iberian ribbed newt</name>
    <dbReference type="NCBI Taxonomy" id="8319"/>
    <lineage>
        <taxon>Eukaryota</taxon>
        <taxon>Metazoa</taxon>
        <taxon>Chordata</taxon>
        <taxon>Craniata</taxon>
        <taxon>Vertebrata</taxon>
        <taxon>Euteleostomi</taxon>
        <taxon>Amphibia</taxon>
        <taxon>Batrachia</taxon>
        <taxon>Caudata</taxon>
        <taxon>Salamandroidea</taxon>
        <taxon>Salamandridae</taxon>
        <taxon>Pleurodelinae</taxon>
        <taxon>Pleurodeles</taxon>
    </lineage>
</organism>
<feature type="region of interest" description="Disordered" evidence="1">
    <location>
        <begin position="219"/>
        <end position="254"/>
    </location>
</feature>
<sequence length="254" mass="28728">MSQLYSDKVTFQNVASCFSEEEWKLLNEWQKELYTNVMKEIQQSLMTLGPRIAASVFSLCANEAKELSRVGPLDSETKHAPGHSPRFQSLFKDGGSKHIDESTVNFTSNPDSERGERIIEHSAEFAVIPEVFSVRIKEEDTYTLDHEDIEMTESIRVTGNGNMSKQRKAVHPIKYSESTPFCQLTMEKVKAKVQKNIYKGSEAQFKRLLSYLRPIKENYKEDPCEGEPIEESKDSPLPAELLTGQSLRQGGGEG</sequence>
<dbReference type="PROSITE" id="PS50805">
    <property type="entry name" value="KRAB"/>
    <property type="match status" value="1"/>
</dbReference>
<evidence type="ECO:0000313" key="3">
    <source>
        <dbReference type="EMBL" id="KAJ1190653.1"/>
    </source>
</evidence>